<proteinExistence type="predicted"/>
<keyword evidence="1" id="KW-1133">Transmembrane helix</keyword>
<dbReference type="KEGG" id="vg:55412413"/>
<keyword evidence="1" id="KW-0812">Transmembrane</keyword>
<sequence>MKISENTSVSMPIRNMAMIIFGVVAGVIAYTELTGRLTSLETSRELFTNDLLKKSEQVPTDQEQHFLLEDLYKTVEKLQSTQEMNMTNKVNIEFLKSQLEKALEDIEHLKDKVRQNGNGH</sequence>
<feature type="transmembrane region" description="Helical" evidence="1">
    <location>
        <begin position="12"/>
        <end position="30"/>
    </location>
</feature>
<keyword evidence="1" id="KW-0472">Membrane</keyword>
<dbReference type="Proteomes" id="UP000504935">
    <property type="component" value="Segment"/>
</dbReference>
<evidence type="ECO:0000313" key="2">
    <source>
        <dbReference type="EMBL" id="BAQ94295.1"/>
    </source>
</evidence>
<organism evidence="2 3">
    <name type="scientific">uncultured phage MedDCM-OCT-S46-C10</name>
    <dbReference type="NCBI Taxonomy" id="2741074"/>
    <lineage>
        <taxon>Viruses</taxon>
        <taxon>Duplodnaviria</taxon>
        <taxon>Heunggongvirae</taxon>
        <taxon>Uroviricota</taxon>
        <taxon>Caudoviricetes</taxon>
        <taxon>Autographivirales</taxon>
        <taxon>Foussvirus</taxon>
        <taxon>Foussvirus S46C10</taxon>
    </lineage>
</organism>
<keyword evidence="3" id="KW-1185">Reference proteome</keyword>
<protein>
    <submittedName>
        <fullName evidence="2">Fibrinogen-like coiled coil protein</fullName>
    </submittedName>
</protein>
<dbReference type="RefSeq" id="YP_009777837.1">
    <property type="nucleotide sequence ID" value="NC_047705.1"/>
</dbReference>
<dbReference type="EMBL" id="AP013545">
    <property type="protein sequence ID" value="BAQ94295.1"/>
    <property type="molecule type" value="Genomic_DNA"/>
</dbReference>
<evidence type="ECO:0000313" key="3">
    <source>
        <dbReference type="Proteomes" id="UP000504935"/>
    </source>
</evidence>
<accession>A0A6S4P9W7</accession>
<evidence type="ECO:0000256" key="1">
    <source>
        <dbReference type="SAM" id="Phobius"/>
    </source>
</evidence>
<reference evidence="2 3" key="1">
    <citation type="journal article" date="2013" name="PLoS Genet.">
        <title>Expanding the Marine Virosphere Using Metagenomics.</title>
        <authorList>
            <person name="Mizuno C.M."/>
            <person name="Rodriguez-Valera F."/>
            <person name="Kimes N.E."/>
            <person name="Ghai R."/>
        </authorList>
    </citation>
    <scope>NUCLEOTIDE SEQUENCE [LARGE SCALE GENOMIC DNA]</scope>
    <source>
        <strain evidence="2">UvMED-CGR-U-MedDCM-OCT-S46-C10</strain>
    </source>
</reference>
<name>A0A6S4P9W7_9CAUD</name>
<dbReference type="GeneID" id="55412413"/>